<name>A0ABW8SIP1_9CLOT</name>
<protein>
    <submittedName>
        <fullName evidence="4">SDR family oxidoreductase</fullName>
        <ecNumber evidence="4">1.1.-.-</ecNumber>
    </submittedName>
</protein>
<proteinExistence type="inferred from homology"/>
<keyword evidence="5" id="KW-1185">Reference proteome</keyword>
<dbReference type="PANTHER" id="PTHR43976:SF16">
    <property type="entry name" value="SHORT-CHAIN DEHYDROGENASE_REDUCTASE FAMILY PROTEIN"/>
    <property type="match status" value="1"/>
</dbReference>
<dbReference type="PRINTS" id="PR00080">
    <property type="entry name" value="SDRFAMILY"/>
</dbReference>
<dbReference type="RefSeq" id="WP_406791173.1">
    <property type="nucleotide sequence ID" value="NZ_JBJHZX010000006.1"/>
</dbReference>
<dbReference type="Pfam" id="PF00106">
    <property type="entry name" value="adh_short"/>
    <property type="match status" value="1"/>
</dbReference>
<dbReference type="EC" id="1.1.-.-" evidence="4"/>
<evidence type="ECO:0000313" key="4">
    <source>
        <dbReference type="EMBL" id="MFL0195054.1"/>
    </source>
</evidence>
<dbReference type="PRINTS" id="PR00081">
    <property type="entry name" value="GDHRDH"/>
</dbReference>
<dbReference type="Proteomes" id="UP001623660">
    <property type="component" value="Unassembled WGS sequence"/>
</dbReference>
<accession>A0ABW8SIP1</accession>
<reference evidence="4 5" key="1">
    <citation type="submission" date="2024-11" db="EMBL/GenBank/DDBJ databases">
        <authorList>
            <person name="Heng Y.C."/>
            <person name="Lim A.C.H."/>
            <person name="Lee J.K.Y."/>
            <person name="Kittelmann S."/>
        </authorList>
    </citation>
    <scope>NUCLEOTIDE SEQUENCE [LARGE SCALE GENOMIC DNA]</scope>
    <source>
        <strain evidence="4 5">WILCCON 0269</strain>
    </source>
</reference>
<dbReference type="InterPro" id="IPR002347">
    <property type="entry name" value="SDR_fam"/>
</dbReference>
<evidence type="ECO:0000256" key="1">
    <source>
        <dbReference type="ARBA" id="ARBA00006484"/>
    </source>
</evidence>
<dbReference type="PANTHER" id="PTHR43976">
    <property type="entry name" value="SHORT CHAIN DEHYDROGENASE"/>
    <property type="match status" value="1"/>
</dbReference>
<sequence length="278" mass="30748">MKKTYGKVVLVVGASSGIGKAIAETLAMDGYKIYGTSRKYEDDLKTIPETNSDRGFIKMLCLDVCSEESINKAVLDVKQKEGKVDILINCAGFGIAGAVEDTSDEEAFRQFNTNFFGAHRICRSVIPIMRKQGHGLIINISSVAGLITVPFQSFYSASKCAMEALMEGLRMELKPFGIKVVLIEPGDTQTGFTNNRVFVRASENSIYKNVFNRSISRMVKDEQTGPSPDGIVRTVQKILNSSNPPVRQVVGSINKIMVFLKWLLPNRIVEYIVTKLYA</sequence>
<organism evidence="4 5">
    <name type="scientific">Candidatus Clostridium eludens</name>
    <dbReference type="NCBI Taxonomy" id="3381663"/>
    <lineage>
        <taxon>Bacteria</taxon>
        <taxon>Bacillati</taxon>
        <taxon>Bacillota</taxon>
        <taxon>Clostridia</taxon>
        <taxon>Eubacteriales</taxon>
        <taxon>Clostridiaceae</taxon>
        <taxon>Clostridium</taxon>
    </lineage>
</organism>
<dbReference type="CDD" id="cd05374">
    <property type="entry name" value="17beta-HSD-like_SDR_c"/>
    <property type="match status" value="1"/>
</dbReference>
<keyword evidence="2 4" id="KW-0560">Oxidoreductase</keyword>
<dbReference type="GO" id="GO:0016491">
    <property type="term" value="F:oxidoreductase activity"/>
    <property type="evidence" value="ECO:0007669"/>
    <property type="project" value="UniProtKB-KW"/>
</dbReference>
<dbReference type="EMBL" id="JBJHZX010000006">
    <property type="protein sequence ID" value="MFL0195054.1"/>
    <property type="molecule type" value="Genomic_DNA"/>
</dbReference>
<dbReference type="InterPro" id="IPR051911">
    <property type="entry name" value="SDR_oxidoreductase"/>
</dbReference>
<evidence type="ECO:0000256" key="3">
    <source>
        <dbReference type="RuleBase" id="RU000363"/>
    </source>
</evidence>
<dbReference type="SUPFAM" id="SSF51735">
    <property type="entry name" value="NAD(P)-binding Rossmann-fold domains"/>
    <property type="match status" value="1"/>
</dbReference>
<dbReference type="InterPro" id="IPR036291">
    <property type="entry name" value="NAD(P)-bd_dom_sf"/>
</dbReference>
<dbReference type="Gene3D" id="3.40.50.720">
    <property type="entry name" value="NAD(P)-binding Rossmann-like Domain"/>
    <property type="match status" value="1"/>
</dbReference>
<comment type="caution">
    <text evidence="4">The sequence shown here is derived from an EMBL/GenBank/DDBJ whole genome shotgun (WGS) entry which is preliminary data.</text>
</comment>
<evidence type="ECO:0000256" key="2">
    <source>
        <dbReference type="ARBA" id="ARBA00023002"/>
    </source>
</evidence>
<comment type="similarity">
    <text evidence="1 3">Belongs to the short-chain dehydrogenases/reductases (SDR) family.</text>
</comment>
<evidence type="ECO:0000313" key="5">
    <source>
        <dbReference type="Proteomes" id="UP001623660"/>
    </source>
</evidence>
<gene>
    <name evidence="4" type="ORF">ACJDU8_05615</name>
</gene>